<dbReference type="GO" id="GO:0006890">
    <property type="term" value="P:retrograde vesicle-mediated transport, Golgi to endoplasmic reticulum"/>
    <property type="evidence" value="ECO:0007669"/>
    <property type="project" value="InterPro"/>
</dbReference>
<keyword evidence="5" id="KW-0931">ER-Golgi transport</keyword>
<dbReference type="GO" id="GO:0005789">
    <property type="term" value="C:endoplasmic reticulum membrane"/>
    <property type="evidence" value="ECO:0007669"/>
    <property type="project" value="UniProtKB-SubCell"/>
</dbReference>
<comment type="similarity">
    <text evidence="9">Belongs to the SEC20 family.</text>
</comment>
<evidence type="ECO:0000313" key="12">
    <source>
        <dbReference type="Proteomes" id="UP000092321"/>
    </source>
</evidence>
<dbReference type="Proteomes" id="UP000092321">
    <property type="component" value="Unassembled WGS sequence"/>
</dbReference>
<evidence type="ECO:0000256" key="4">
    <source>
        <dbReference type="ARBA" id="ARBA00022824"/>
    </source>
</evidence>
<evidence type="ECO:0000256" key="9">
    <source>
        <dbReference type="ARBA" id="ARBA00037934"/>
    </source>
</evidence>
<reference evidence="12" key="1">
    <citation type="journal article" date="2016" name="Proc. Natl. Acad. Sci. U.S.A.">
        <title>Comparative genomics of biotechnologically important yeasts.</title>
        <authorList>
            <person name="Riley R."/>
            <person name="Haridas S."/>
            <person name="Wolfe K.H."/>
            <person name="Lopes M.R."/>
            <person name="Hittinger C.T."/>
            <person name="Goeker M."/>
            <person name="Salamov A.A."/>
            <person name="Wisecaver J.H."/>
            <person name="Long T.M."/>
            <person name="Calvey C.H."/>
            <person name="Aerts A.L."/>
            <person name="Barry K.W."/>
            <person name="Choi C."/>
            <person name="Clum A."/>
            <person name="Coughlan A.Y."/>
            <person name="Deshpande S."/>
            <person name="Douglass A.P."/>
            <person name="Hanson S.J."/>
            <person name="Klenk H.-P."/>
            <person name="LaButti K.M."/>
            <person name="Lapidus A."/>
            <person name="Lindquist E.A."/>
            <person name="Lipzen A.M."/>
            <person name="Meier-Kolthoff J.P."/>
            <person name="Ohm R.A."/>
            <person name="Otillar R.P."/>
            <person name="Pangilinan J.L."/>
            <person name="Peng Y."/>
            <person name="Rokas A."/>
            <person name="Rosa C.A."/>
            <person name="Scheuner C."/>
            <person name="Sibirny A.A."/>
            <person name="Slot J.C."/>
            <person name="Stielow J.B."/>
            <person name="Sun H."/>
            <person name="Kurtzman C.P."/>
            <person name="Blackwell M."/>
            <person name="Grigoriev I.V."/>
            <person name="Jeffries T.W."/>
        </authorList>
    </citation>
    <scope>NUCLEOTIDE SEQUENCE [LARGE SCALE GENOMIC DNA]</scope>
    <source>
        <strain evidence="12">NRRL Y-1626</strain>
    </source>
</reference>
<comment type="caution">
    <text evidence="11">The sequence shown here is derived from an EMBL/GenBank/DDBJ whole genome shotgun (WGS) entry which is preliminary data.</text>
</comment>
<dbReference type="InterPro" id="IPR005606">
    <property type="entry name" value="Sec20"/>
</dbReference>
<keyword evidence="2" id="KW-0813">Transport</keyword>
<keyword evidence="6" id="KW-1133">Transmembrane helix</keyword>
<evidence type="ECO:0000313" key="11">
    <source>
        <dbReference type="EMBL" id="OBA27708.1"/>
    </source>
</evidence>
<evidence type="ECO:0000259" key="10">
    <source>
        <dbReference type="Pfam" id="PF03908"/>
    </source>
</evidence>
<accession>A0A1B7TG88</accession>
<protein>
    <submittedName>
        <fullName evidence="11">Sec20-domain-containing protein</fullName>
    </submittedName>
</protein>
<dbReference type="EMBL" id="LXPE01000007">
    <property type="protein sequence ID" value="OBA27708.1"/>
    <property type="molecule type" value="Genomic_DNA"/>
</dbReference>
<evidence type="ECO:0000256" key="3">
    <source>
        <dbReference type="ARBA" id="ARBA00022692"/>
    </source>
</evidence>
<dbReference type="InterPro" id="IPR056173">
    <property type="entry name" value="Sec20_C"/>
</dbReference>
<evidence type="ECO:0000256" key="6">
    <source>
        <dbReference type="ARBA" id="ARBA00022989"/>
    </source>
</evidence>
<feature type="domain" description="Sec20 C-terminal" evidence="10">
    <location>
        <begin position="227"/>
        <end position="317"/>
    </location>
</feature>
<comment type="subcellular location">
    <subcellularLocation>
        <location evidence="1">Endoplasmic reticulum membrane</location>
        <topology evidence="1">Single-pass type IV membrane protein</topology>
    </subcellularLocation>
</comment>
<evidence type="ECO:0000256" key="8">
    <source>
        <dbReference type="ARBA" id="ARBA00023136"/>
    </source>
</evidence>
<name>A0A1B7TG88_9ASCO</name>
<dbReference type="Pfam" id="PF03908">
    <property type="entry name" value="Sec20"/>
    <property type="match status" value="1"/>
</dbReference>
<dbReference type="PANTHER" id="PTHR12825:SF0">
    <property type="entry name" value="VESICLE TRANSPORT PROTEIN SEC20"/>
    <property type="match status" value="1"/>
</dbReference>
<keyword evidence="4" id="KW-0256">Endoplasmic reticulum</keyword>
<evidence type="ECO:0000256" key="2">
    <source>
        <dbReference type="ARBA" id="ARBA00022448"/>
    </source>
</evidence>
<dbReference type="GO" id="GO:0005484">
    <property type="term" value="F:SNAP receptor activity"/>
    <property type="evidence" value="ECO:0007669"/>
    <property type="project" value="InterPro"/>
</dbReference>
<organism evidence="11 12">
    <name type="scientific">Hanseniaspora valbyensis NRRL Y-1626</name>
    <dbReference type="NCBI Taxonomy" id="766949"/>
    <lineage>
        <taxon>Eukaryota</taxon>
        <taxon>Fungi</taxon>
        <taxon>Dikarya</taxon>
        <taxon>Ascomycota</taxon>
        <taxon>Saccharomycotina</taxon>
        <taxon>Saccharomycetes</taxon>
        <taxon>Saccharomycodales</taxon>
        <taxon>Saccharomycodaceae</taxon>
        <taxon>Hanseniaspora</taxon>
    </lineage>
</organism>
<evidence type="ECO:0000256" key="1">
    <source>
        <dbReference type="ARBA" id="ARBA00004163"/>
    </source>
</evidence>
<dbReference type="PANTHER" id="PTHR12825">
    <property type="entry name" value="BNIP1-RELATED"/>
    <property type="match status" value="1"/>
</dbReference>
<evidence type="ECO:0000256" key="5">
    <source>
        <dbReference type="ARBA" id="ARBA00022892"/>
    </source>
</evidence>
<evidence type="ECO:0000256" key="7">
    <source>
        <dbReference type="ARBA" id="ARBA00023054"/>
    </source>
</evidence>
<dbReference type="AlphaFoldDB" id="A0A1B7TG88"/>
<dbReference type="OrthoDB" id="46868at2759"/>
<keyword evidence="8" id="KW-0472">Membrane</keyword>
<keyword evidence="3" id="KW-0812">Transmembrane</keyword>
<sequence length="413" mass="48171">MSLTNSNESFSKDLILERYAKDINGIRVFLLKFTKLYNDNKNYKTSDTTEISDLCNKLRYFIEQYCFHLNILQDFIQISIPIDPFVDVLDIFPSEELPAFKQQHLLQLLRGNSSNGTQYFKPDFFNDYDKRWFDFMIIHINFILESYSFLKHWEADYNKKIMKKLEIQKENLLKPATENKLYKKYLNFKETIEKEEHKLEDRSEHIGAKDASDKVSALTFKDKLKDKNQMITKSLVRSNQILKSTVLQTELNLEEIFIQGNLLTDLNDKFDILDTLLSQSSKLMKMIEKNGSKEKRQVYYSLGFLIACVSWVVWKRLVRGPVKLLIWIWFNFFKRILYFTGFLKRNKVVVGEPIFQELTSMISESTPIISSTLSSSVSSSSIIEIASNISSVIAETTVHIASNITNNSSSMNI</sequence>
<dbReference type="GO" id="GO:0031201">
    <property type="term" value="C:SNARE complex"/>
    <property type="evidence" value="ECO:0007669"/>
    <property type="project" value="TreeGrafter"/>
</dbReference>
<keyword evidence="12" id="KW-1185">Reference proteome</keyword>
<proteinExistence type="inferred from homology"/>
<gene>
    <name evidence="11" type="ORF">HANVADRAFT_52141</name>
</gene>
<keyword evidence="7" id="KW-0175">Coiled coil</keyword>